<evidence type="ECO:0000259" key="4">
    <source>
        <dbReference type="Pfam" id="PF08232"/>
    </source>
</evidence>
<sequence>MAPPKSVNTNNSQINSQTQWQNNNGNGNNNNGNITKLNQSSSGSEPIYTLPGVINYLTSEFTNLERFKIMTNLEKNEMKYKIIQLQGEVTTLKYNNEKQQLKIKELEEENSRLKLKLNPEAHDEIENLEKSETAELDEIDLQMIKQSRQQLTNSMREVVTLLKAPTTTTRASSTLTNNNNNNDFEALLNSPDIDHVDEFNFNSNNDYLSSPNRKHNKGTNSNSIISQFFSGDSTVEDFGKEKSNESTATHDESLDLDDVLERAITNSSDNLTVVLDEDDRHMNEDETNKIQERPHEMNLQEHNTIDDDDNDNDGDEVSFHSGLRSPDPSPDPTINDYADSSYNHLDVFNHDKNTIYLNSMNDDSNKRVKMYMVSDHKLIATHEFDMYSSPKKILNLFPISIPDTLLIIEKNGDIKCLNVKDDAVKEHTITSVQAAFQDIESCGLIDFSMKSNSENEYFGLCISGQASLNQQFLSKVYQLSYDLTTKNISSKEIGSYNKKFLTKGKSANNVQFAGWFNNNNLSSDKSTLVNVSPRTGNSKLAKKSVSCDDVTLSPYEILYKVDGKTMKLNIVSKQSSVFT</sequence>
<dbReference type="Proteomes" id="UP000002037">
    <property type="component" value="Unassembled WGS sequence"/>
</dbReference>
<evidence type="ECO:0000256" key="1">
    <source>
        <dbReference type="ARBA" id="ARBA00023054"/>
    </source>
</evidence>
<dbReference type="AlphaFoldDB" id="C5MIL6"/>
<feature type="compositionally biased region" description="Basic and acidic residues" evidence="3">
    <location>
        <begin position="287"/>
        <end position="305"/>
    </location>
</feature>
<dbReference type="eggNOG" id="KOG0642">
    <property type="taxonomic scope" value="Eukaryota"/>
</dbReference>
<name>C5MIL6_CANTT</name>
<organism evidence="5 6">
    <name type="scientific">Candida tropicalis (strain ATCC MYA-3404 / T1)</name>
    <name type="common">Yeast</name>
    <dbReference type="NCBI Taxonomy" id="294747"/>
    <lineage>
        <taxon>Eukaryota</taxon>
        <taxon>Fungi</taxon>
        <taxon>Dikarya</taxon>
        <taxon>Ascomycota</taxon>
        <taxon>Saccharomycotina</taxon>
        <taxon>Pichiomycetes</taxon>
        <taxon>Debaryomycetaceae</taxon>
        <taxon>Candida/Lodderomyces clade</taxon>
        <taxon>Candida</taxon>
    </lineage>
</organism>
<dbReference type="InterPro" id="IPR051488">
    <property type="entry name" value="WD_repeat_striatin"/>
</dbReference>
<dbReference type="STRING" id="294747.C5MIL6"/>
<feature type="domain" description="Striatin N-terminal" evidence="4">
    <location>
        <begin position="49"/>
        <end position="117"/>
    </location>
</feature>
<feature type="compositionally biased region" description="Low complexity" evidence="3">
    <location>
        <begin position="8"/>
        <end position="33"/>
    </location>
</feature>
<evidence type="ECO:0000256" key="3">
    <source>
        <dbReference type="SAM" id="MobiDB-lite"/>
    </source>
</evidence>
<dbReference type="OrthoDB" id="727118at2759"/>
<dbReference type="VEuPathDB" id="FungiDB:CTRG_05909"/>
<dbReference type="InterPro" id="IPR013258">
    <property type="entry name" value="Striatin_N"/>
</dbReference>
<dbReference type="Pfam" id="PF08232">
    <property type="entry name" value="Striatin"/>
    <property type="match status" value="1"/>
</dbReference>
<dbReference type="PANTHER" id="PTHR15653:SF0">
    <property type="entry name" value="CONNECTOR OF KINASE TO AP-1, ISOFORM E"/>
    <property type="match status" value="1"/>
</dbReference>
<keyword evidence="6" id="KW-1185">Reference proteome</keyword>
<dbReference type="GeneID" id="8296024"/>
<reference evidence="5 6" key="1">
    <citation type="journal article" date="2009" name="Nature">
        <title>Evolution of pathogenicity and sexual reproduction in eight Candida genomes.</title>
        <authorList>
            <person name="Butler G."/>
            <person name="Rasmussen M.D."/>
            <person name="Lin M.F."/>
            <person name="Santos M.A."/>
            <person name="Sakthikumar S."/>
            <person name="Munro C.A."/>
            <person name="Rheinbay E."/>
            <person name="Grabherr M."/>
            <person name="Forche A."/>
            <person name="Reedy J.L."/>
            <person name="Agrafioti I."/>
            <person name="Arnaud M.B."/>
            <person name="Bates S."/>
            <person name="Brown A.J."/>
            <person name="Brunke S."/>
            <person name="Costanzo M.C."/>
            <person name="Fitzpatrick D.A."/>
            <person name="de Groot P.W."/>
            <person name="Harris D."/>
            <person name="Hoyer L.L."/>
            <person name="Hube B."/>
            <person name="Klis F.M."/>
            <person name="Kodira C."/>
            <person name="Lennard N."/>
            <person name="Logue M.E."/>
            <person name="Martin R."/>
            <person name="Neiman A.M."/>
            <person name="Nikolaou E."/>
            <person name="Quail M.A."/>
            <person name="Quinn J."/>
            <person name="Santos M.C."/>
            <person name="Schmitzberger F.F."/>
            <person name="Sherlock G."/>
            <person name="Shah P."/>
            <person name="Silverstein K.A."/>
            <person name="Skrzypek M.S."/>
            <person name="Soll D."/>
            <person name="Staggs R."/>
            <person name="Stansfield I."/>
            <person name="Stumpf M.P."/>
            <person name="Sudbery P.E."/>
            <person name="Srikantha T."/>
            <person name="Zeng Q."/>
            <person name="Berman J."/>
            <person name="Berriman M."/>
            <person name="Heitman J."/>
            <person name="Gow N.A."/>
            <person name="Lorenz M.C."/>
            <person name="Birren B.W."/>
            <person name="Kellis M."/>
            <person name="Cuomo C.A."/>
        </authorList>
    </citation>
    <scope>NUCLEOTIDE SEQUENCE [LARGE SCALE GENOMIC DNA]</scope>
    <source>
        <strain evidence="6">ATCC MYA-3404 / T1</strain>
    </source>
</reference>
<feature type="compositionally biased region" description="Acidic residues" evidence="3">
    <location>
        <begin position="306"/>
        <end position="316"/>
    </location>
</feature>
<feature type="region of interest" description="Disordered" evidence="3">
    <location>
        <begin position="1"/>
        <end position="39"/>
    </location>
</feature>
<feature type="region of interest" description="Disordered" evidence="3">
    <location>
        <begin position="287"/>
        <end position="332"/>
    </location>
</feature>
<dbReference type="HOGENOM" id="CLU_497120_0_0_1"/>
<dbReference type="KEGG" id="ctp:CTRG_05909"/>
<dbReference type="EMBL" id="GG692404">
    <property type="protein sequence ID" value="EER30510.1"/>
    <property type="molecule type" value="Genomic_DNA"/>
</dbReference>
<dbReference type="PANTHER" id="PTHR15653">
    <property type="entry name" value="STRIATIN"/>
    <property type="match status" value="1"/>
</dbReference>
<dbReference type="RefSeq" id="XP_002546431.1">
    <property type="nucleotide sequence ID" value="XM_002546385.1"/>
</dbReference>
<evidence type="ECO:0000313" key="5">
    <source>
        <dbReference type="EMBL" id="EER30510.1"/>
    </source>
</evidence>
<gene>
    <name evidence="5" type="ORF">CTRG_05909</name>
</gene>
<proteinExistence type="predicted"/>
<accession>C5MIL6</accession>
<keyword evidence="1 2" id="KW-0175">Coiled coil</keyword>
<evidence type="ECO:0000256" key="2">
    <source>
        <dbReference type="SAM" id="Coils"/>
    </source>
</evidence>
<evidence type="ECO:0000313" key="6">
    <source>
        <dbReference type="Proteomes" id="UP000002037"/>
    </source>
</evidence>
<protein>
    <recommendedName>
        <fullName evidence="4">Striatin N-terminal domain-containing protein</fullName>
    </recommendedName>
</protein>
<feature type="coiled-coil region" evidence="2">
    <location>
        <begin position="89"/>
        <end position="116"/>
    </location>
</feature>